<reference evidence="2" key="1">
    <citation type="submission" date="2016-06" db="EMBL/GenBank/DDBJ databases">
        <title>Parallel loss of symbiosis genes in relatives of nitrogen-fixing non-legume Parasponia.</title>
        <authorList>
            <person name="Van Velzen R."/>
            <person name="Holmer R."/>
            <person name="Bu F."/>
            <person name="Rutten L."/>
            <person name="Van Zeijl A."/>
            <person name="Liu W."/>
            <person name="Santuari L."/>
            <person name="Cao Q."/>
            <person name="Sharma T."/>
            <person name="Shen D."/>
            <person name="Roswanjaya Y."/>
            <person name="Wardhani T."/>
            <person name="Kalhor M.S."/>
            <person name="Jansen J."/>
            <person name="Van den Hoogen J."/>
            <person name="Gungor B."/>
            <person name="Hartog M."/>
            <person name="Hontelez J."/>
            <person name="Verver J."/>
            <person name="Yang W.-C."/>
            <person name="Schijlen E."/>
            <person name="Repin R."/>
            <person name="Schilthuizen M."/>
            <person name="Schranz E."/>
            <person name="Heidstra R."/>
            <person name="Miyata K."/>
            <person name="Fedorova E."/>
            <person name="Kohlen W."/>
            <person name="Bisseling T."/>
            <person name="Smit S."/>
            <person name="Geurts R."/>
        </authorList>
    </citation>
    <scope>NUCLEOTIDE SEQUENCE [LARGE SCALE GENOMIC DNA]</scope>
    <source>
        <strain evidence="2">cv. WU1-14</strain>
    </source>
</reference>
<accession>A0A2P5BBN7</accession>
<dbReference type="Proteomes" id="UP000237105">
    <property type="component" value="Unassembled WGS sequence"/>
</dbReference>
<proteinExistence type="predicted"/>
<comment type="caution">
    <text evidence="1">The sequence shown here is derived from an EMBL/GenBank/DDBJ whole genome shotgun (WGS) entry which is preliminary data.</text>
</comment>
<dbReference type="AlphaFoldDB" id="A0A2P5BBN7"/>
<sequence>MHDDLDLPQGLKSGSTHLKENPLFFEVALSKIIQNYVTLLDLPKGFKGREEVLEGDVPTEATNRDLMVVYVTVDDVSDSVKESRVLDGGVAYEVNQLVFGVRFEESGVRLCPNLDCHDHIQNDLSYKLRDKYHSEFFDKLIPFLFS</sequence>
<gene>
    <name evidence="1" type="ORF">PanWU01x14_253270</name>
</gene>
<dbReference type="OrthoDB" id="1713016at2759"/>
<keyword evidence="2" id="KW-1185">Reference proteome</keyword>
<evidence type="ECO:0000313" key="1">
    <source>
        <dbReference type="EMBL" id="PON46203.1"/>
    </source>
</evidence>
<name>A0A2P5BBN7_PARAD</name>
<organism evidence="1 2">
    <name type="scientific">Parasponia andersonii</name>
    <name type="common">Sponia andersonii</name>
    <dbReference type="NCBI Taxonomy" id="3476"/>
    <lineage>
        <taxon>Eukaryota</taxon>
        <taxon>Viridiplantae</taxon>
        <taxon>Streptophyta</taxon>
        <taxon>Embryophyta</taxon>
        <taxon>Tracheophyta</taxon>
        <taxon>Spermatophyta</taxon>
        <taxon>Magnoliopsida</taxon>
        <taxon>eudicotyledons</taxon>
        <taxon>Gunneridae</taxon>
        <taxon>Pentapetalae</taxon>
        <taxon>rosids</taxon>
        <taxon>fabids</taxon>
        <taxon>Rosales</taxon>
        <taxon>Cannabaceae</taxon>
        <taxon>Parasponia</taxon>
    </lineage>
</organism>
<evidence type="ECO:0000313" key="2">
    <source>
        <dbReference type="Proteomes" id="UP000237105"/>
    </source>
</evidence>
<protein>
    <submittedName>
        <fullName evidence="1">Uncharacterized protein</fullName>
    </submittedName>
</protein>
<dbReference type="EMBL" id="JXTB01000316">
    <property type="protein sequence ID" value="PON46203.1"/>
    <property type="molecule type" value="Genomic_DNA"/>
</dbReference>